<dbReference type="AlphaFoldDB" id="Q5QLY3"/>
<protein>
    <submittedName>
        <fullName evidence="2">Uncharacterized protein</fullName>
    </submittedName>
</protein>
<evidence type="ECO:0000256" key="1">
    <source>
        <dbReference type="SAM" id="MobiDB-lite"/>
    </source>
</evidence>
<evidence type="ECO:0000313" key="2">
    <source>
        <dbReference type="EMBL" id="BAD73242.1"/>
    </source>
</evidence>
<name>Q5QLY3_ORYSJ</name>
<dbReference type="Proteomes" id="UP000817658">
    <property type="component" value="Chromosome 1"/>
</dbReference>
<accession>Q5QLY3</accession>
<feature type="region of interest" description="Disordered" evidence="1">
    <location>
        <begin position="1"/>
        <end position="51"/>
    </location>
</feature>
<gene>
    <name evidence="2" type="ORF">B1075D06.22</name>
</gene>
<organism evidence="2">
    <name type="scientific">Oryza sativa subsp. japonica</name>
    <name type="common">Rice</name>
    <dbReference type="NCBI Taxonomy" id="39947"/>
    <lineage>
        <taxon>Eukaryota</taxon>
        <taxon>Viridiplantae</taxon>
        <taxon>Streptophyta</taxon>
        <taxon>Embryophyta</taxon>
        <taxon>Tracheophyta</taxon>
        <taxon>Spermatophyta</taxon>
        <taxon>Magnoliopsida</taxon>
        <taxon>Liliopsida</taxon>
        <taxon>Poales</taxon>
        <taxon>Poaceae</taxon>
        <taxon>BOP clade</taxon>
        <taxon>Oryzoideae</taxon>
        <taxon>Oryzeae</taxon>
        <taxon>Oryzinae</taxon>
        <taxon>Oryza</taxon>
        <taxon>Oryza sativa</taxon>
    </lineage>
</organism>
<sequence>MAPPCQAWPGVERTQEANMAGDGQGNNNGVARSPEAGETDMADGTTSGKSSVANDISSLLWPILPVMGSFVGETMVVVAEEENALASQEMALACAADPTKVGPSFLEVSSVAEPG</sequence>
<dbReference type="EMBL" id="AP003202">
    <property type="protein sequence ID" value="BAD73242.1"/>
    <property type="molecule type" value="Genomic_DNA"/>
</dbReference>
<reference evidence="2" key="1">
    <citation type="journal article" date="2002" name="Nature">
        <title>The genome sequence and structure of rice chromosome 1.</title>
        <authorList>
            <person name="Sasaki T."/>
            <person name="Matsumoto T."/>
            <person name="Yamamoto K."/>
            <person name="Sakata K."/>
            <person name="Baba T."/>
            <person name="Katayose Y."/>
            <person name="Wu J."/>
            <person name="Niimura Y."/>
            <person name="Cheng Z."/>
            <person name="Nagamura Y."/>
            <person name="Antonio B.A."/>
            <person name="Kanamori H."/>
            <person name="Hosokawa S."/>
            <person name="Masukawa M."/>
            <person name="Arikawa K."/>
            <person name="Chiden Y."/>
            <person name="Hayashi M."/>
            <person name="Okamoto M."/>
            <person name="Ando T."/>
            <person name="Aoki H."/>
            <person name="Arita K."/>
            <person name="Hamada M."/>
            <person name="Harada C."/>
            <person name="Hijishita S."/>
            <person name="Honda M."/>
            <person name="Ichikawa Y."/>
            <person name="Idonuma A."/>
            <person name="Iijima M."/>
            <person name="Ikeda M."/>
            <person name="Ikeno M."/>
            <person name="Itoh S."/>
            <person name="Itoh T."/>
            <person name="Itoh Y."/>
            <person name="Itoh Y."/>
            <person name="Iwabuchi A."/>
            <person name="Kamiya K."/>
            <person name="Karasawa W."/>
            <person name="Katagiri S."/>
            <person name="Kikuta A."/>
            <person name="Kobayashi N."/>
            <person name="Kono I."/>
            <person name="Machita K."/>
            <person name="Maehara T."/>
            <person name="Mizuno H."/>
            <person name="Mizubayashi T."/>
            <person name="Mukai Y."/>
            <person name="Nagasaki H."/>
            <person name="Nakashima M."/>
            <person name="Nakama Y."/>
            <person name="Nakamichi Y."/>
            <person name="Nakamura M."/>
            <person name="Namiki N."/>
            <person name="Negishi M."/>
            <person name="Ohta I."/>
            <person name="Ono N."/>
            <person name="Saji S."/>
            <person name="Sakai K."/>
            <person name="Shibata M."/>
            <person name="Shimokawa T."/>
            <person name="Shomura A."/>
            <person name="Song J."/>
            <person name="Takazaki Y."/>
            <person name="Terasawa K."/>
            <person name="Tsuji K."/>
            <person name="Waki K."/>
            <person name="Yamagata H."/>
            <person name="Yamane H."/>
            <person name="Yoshiki S."/>
            <person name="Yoshihara R."/>
            <person name="Yukawa K."/>
            <person name="Zhong H."/>
            <person name="Iwama H."/>
            <person name="Endo T."/>
            <person name="Ito H."/>
            <person name="Hahn J.H."/>
            <person name="Kim H.I."/>
            <person name="Eun M.Y."/>
            <person name="Yano M."/>
            <person name="Jiang J."/>
            <person name="Gojobori T."/>
        </authorList>
    </citation>
    <scope>NUCLEOTIDE SEQUENCE</scope>
</reference>
<proteinExistence type="predicted"/>